<evidence type="ECO:0000313" key="1">
    <source>
        <dbReference type="EMBL" id="GAK53772.1"/>
    </source>
</evidence>
<reference evidence="1 2" key="1">
    <citation type="journal article" date="2015" name="PeerJ">
        <title>First genomic representation of candidate bacterial phylum KSB3 points to enhanced environmental sensing as a trigger of wastewater bulking.</title>
        <authorList>
            <person name="Sekiguchi Y."/>
            <person name="Ohashi A."/>
            <person name="Parks D.H."/>
            <person name="Yamauchi T."/>
            <person name="Tyson G.W."/>
            <person name="Hugenholtz P."/>
        </authorList>
    </citation>
    <scope>NUCLEOTIDE SEQUENCE [LARGE SCALE GENOMIC DNA]</scope>
</reference>
<dbReference type="AlphaFoldDB" id="A0A081BQU1"/>
<protein>
    <submittedName>
        <fullName evidence="1">Uncharacterized protein</fullName>
    </submittedName>
</protein>
<evidence type="ECO:0000313" key="2">
    <source>
        <dbReference type="Proteomes" id="UP000030700"/>
    </source>
</evidence>
<accession>A0A081BQU1</accession>
<dbReference type="EMBL" id="DF820460">
    <property type="protein sequence ID" value="GAK53772.1"/>
    <property type="molecule type" value="Genomic_DNA"/>
</dbReference>
<gene>
    <name evidence="1" type="ORF">U14_05046</name>
</gene>
<dbReference type="Proteomes" id="UP000030700">
    <property type="component" value="Unassembled WGS sequence"/>
</dbReference>
<dbReference type="HOGENOM" id="CLU_2822356_0_0_0"/>
<name>A0A081BQU1_9BACT</name>
<keyword evidence="2" id="KW-1185">Reference proteome</keyword>
<proteinExistence type="predicted"/>
<organism evidence="1 2">
    <name type="scientific">Candidatus Moduliflexus flocculans</name>
    <dbReference type="NCBI Taxonomy" id="1499966"/>
    <lineage>
        <taxon>Bacteria</taxon>
        <taxon>Candidatus Moduliflexota</taxon>
        <taxon>Candidatus Moduliflexia</taxon>
        <taxon>Candidatus Moduliflexales</taxon>
        <taxon>Candidatus Moduliflexaceae</taxon>
    </lineage>
</organism>
<dbReference type="STRING" id="1499966.U14_05046"/>
<sequence>MCDWNFRALVHILRKDEKIRKVKGFAVRHNAADFERFYWDSMNVQLIEAEAAEFINGLAAEMSIRI</sequence>